<dbReference type="Pfam" id="PF00753">
    <property type="entry name" value="Lactamase_B"/>
    <property type="match status" value="1"/>
</dbReference>
<protein>
    <submittedName>
        <fullName evidence="6">MBL fold metallo-hydrolase</fullName>
    </submittedName>
</protein>
<evidence type="ECO:0000256" key="1">
    <source>
        <dbReference type="ARBA" id="ARBA00007749"/>
    </source>
</evidence>
<dbReference type="KEGG" id="lug:FPZ22_01915"/>
<dbReference type="InterPro" id="IPR051013">
    <property type="entry name" value="MBL_superfamily_lactonases"/>
</dbReference>
<dbReference type="SUPFAM" id="SSF56281">
    <property type="entry name" value="Metallo-hydrolase/oxidoreductase"/>
    <property type="match status" value="1"/>
</dbReference>
<sequence length="304" mass="33715">MKLWSIEGNTQRLDGGSMFGNAPRAMWSKWMRPDEANRIPLATRALLATPLNGRTVLFETGIGAFFEPKLRERYAVGGDGHVLLDSLREAGFGHEDIDVVVLSHLHFDHAGGLLSAWEEGKAAELLFPNATFVIGREQWERARDPHPRDRASYIPELLPLLEASGRVELVDGERTPALGDAVRFHWSHGHTPGMMLAEILGPELRDDGHHGGVVFCADLVPGLPWVHVPITMGYDRCAETLIDEKQAFLEDKLARGVHLFFTHDPDCALARVEHDDRGRFTGTHHVARLQARPLAPGLSPGEHL</sequence>
<dbReference type="PANTHER" id="PTHR42978:SF6">
    <property type="entry name" value="QUORUM-QUENCHING LACTONASE YTNP-RELATED"/>
    <property type="match status" value="1"/>
</dbReference>
<dbReference type="Gene3D" id="3.60.15.10">
    <property type="entry name" value="Ribonuclease Z/Hydroxyacylglutathione hydrolase-like"/>
    <property type="match status" value="1"/>
</dbReference>
<feature type="domain" description="Metallo-beta-lactamase" evidence="5">
    <location>
        <begin position="74"/>
        <end position="263"/>
    </location>
</feature>
<keyword evidence="2" id="KW-0479">Metal-binding</keyword>
<dbReference type="PANTHER" id="PTHR42978">
    <property type="entry name" value="QUORUM-QUENCHING LACTONASE YTNP-RELATED-RELATED"/>
    <property type="match status" value="1"/>
</dbReference>
<accession>A0A518N1K7</accession>
<keyword evidence="3 6" id="KW-0378">Hydrolase</keyword>
<dbReference type="GO" id="GO:0016787">
    <property type="term" value="F:hydrolase activity"/>
    <property type="evidence" value="ECO:0007669"/>
    <property type="project" value="UniProtKB-KW"/>
</dbReference>
<dbReference type="OrthoDB" id="5443440at2"/>
<dbReference type="InterPro" id="IPR036866">
    <property type="entry name" value="RibonucZ/Hydroxyglut_hydro"/>
</dbReference>
<evidence type="ECO:0000259" key="5">
    <source>
        <dbReference type="SMART" id="SM00849"/>
    </source>
</evidence>
<evidence type="ECO:0000313" key="7">
    <source>
        <dbReference type="Proteomes" id="UP000316584"/>
    </source>
</evidence>
<reference evidence="6 7" key="1">
    <citation type="submission" date="2019-07" db="EMBL/GenBank/DDBJ databases">
        <title>Full genome sequence of Luteimonas sp. Gr-4.</title>
        <authorList>
            <person name="Im W.-T."/>
        </authorList>
    </citation>
    <scope>NUCLEOTIDE SEQUENCE [LARGE SCALE GENOMIC DNA]</scope>
    <source>
        <strain evidence="6 7">Gr-4</strain>
    </source>
</reference>
<keyword evidence="4" id="KW-0862">Zinc</keyword>
<evidence type="ECO:0000256" key="4">
    <source>
        <dbReference type="ARBA" id="ARBA00022833"/>
    </source>
</evidence>
<evidence type="ECO:0000313" key="6">
    <source>
        <dbReference type="EMBL" id="QDW65805.1"/>
    </source>
</evidence>
<dbReference type="InterPro" id="IPR001279">
    <property type="entry name" value="Metallo-B-lactamas"/>
</dbReference>
<dbReference type="Proteomes" id="UP000316584">
    <property type="component" value="Chromosome"/>
</dbReference>
<dbReference type="SMART" id="SM00849">
    <property type="entry name" value="Lactamase_B"/>
    <property type="match status" value="1"/>
</dbReference>
<dbReference type="GO" id="GO:0046872">
    <property type="term" value="F:metal ion binding"/>
    <property type="evidence" value="ECO:0007669"/>
    <property type="project" value="UniProtKB-KW"/>
</dbReference>
<dbReference type="RefSeq" id="WP_144889761.1">
    <property type="nucleotide sequence ID" value="NZ_CP042218.1"/>
</dbReference>
<dbReference type="EMBL" id="CP042218">
    <property type="protein sequence ID" value="QDW65805.1"/>
    <property type="molecule type" value="Genomic_DNA"/>
</dbReference>
<gene>
    <name evidence="6" type="ORF">FPZ22_01915</name>
</gene>
<dbReference type="AlphaFoldDB" id="A0A518N1K7"/>
<proteinExistence type="inferred from homology"/>
<evidence type="ECO:0000256" key="2">
    <source>
        <dbReference type="ARBA" id="ARBA00022723"/>
    </source>
</evidence>
<comment type="similarity">
    <text evidence="1">Belongs to the metallo-beta-lactamase superfamily.</text>
</comment>
<dbReference type="CDD" id="cd16281">
    <property type="entry name" value="metallo-hydrolase-like_MBL-fold"/>
    <property type="match status" value="1"/>
</dbReference>
<name>A0A518N1K7_9GAMM</name>
<organism evidence="6 7">
    <name type="scientific">Luteimonas granuli</name>
    <dbReference type="NCBI Taxonomy" id="1176533"/>
    <lineage>
        <taxon>Bacteria</taxon>
        <taxon>Pseudomonadati</taxon>
        <taxon>Pseudomonadota</taxon>
        <taxon>Gammaproteobacteria</taxon>
        <taxon>Lysobacterales</taxon>
        <taxon>Lysobacteraceae</taxon>
        <taxon>Luteimonas</taxon>
    </lineage>
</organism>
<evidence type="ECO:0000256" key="3">
    <source>
        <dbReference type="ARBA" id="ARBA00022801"/>
    </source>
</evidence>
<keyword evidence="7" id="KW-1185">Reference proteome</keyword>